<dbReference type="GO" id="GO:0043124">
    <property type="term" value="P:negative regulation of canonical NF-kappaB signal transduction"/>
    <property type="evidence" value="ECO:0007669"/>
    <property type="project" value="InterPro"/>
</dbReference>
<reference evidence="7" key="1">
    <citation type="submission" date="2020-05" db="EMBL/GenBank/DDBJ databases">
        <title>Phylogenomic resolution of chytrid fungi.</title>
        <authorList>
            <person name="Stajich J.E."/>
            <person name="Amses K."/>
            <person name="Simmons R."/>
            <person name="Seto K."/>
            <person name="Myers J."/>
            <person name="Bonds A."/>
            <person name="Quandt C.A."/>
            <person name="Barry K."/>
            <person name="Liu P."/>
            <person name="Grigoriev I."/>
            <person name="Longcore J.E."/>
            <person name="James T.Y."/>
        </authorList>
    </citation>
    <scope>NUCLEOTIDE SEQUENCE</scope>
    <source>
        <strain evidence="7">JEL0476</strain>
    </source>
</reference>
<dbReference type="EMBL" id="JADGJW010000502">
    <property type="protein sequence ID" value="KAJ3216050.1"/>
    <property type="molecule type" value="Genomic_DNA"/>
</dbReference>
<feature type="compositionally biased region" description="Basic residues" evidence="6">
    <location>
        <begin position="1"/>
        <end position="17"/>
    </location>
</feature>
<dbReference type="PANTHER" id="PTHR15263">
    <property type="entry name" value="I-KAPPA-B-LIKE PROTEIN IKBL"/>
    <property type="match status" value="1"/>
</dbReference>
<dbReference type="PANTHER" id="PTHR15263:SF1">
    <property type="entry name" value="NF-KAPPA-B INHIBITOR-LIKE PROTEIN 1"/>
    <property type="match status" value="1"/>
</dbReference>
<keyword evidence="2" id="KW-0597">Phosphoprotein</keyword>
<dbReference type="Proteomes" id="UP001211065">
    <property type="component" value="Unassembled WGS sequence"/>
</dbReference>
<comment type="subcellular location">
    <subcellularLocation>
        <location evidence="1">Nucleus</location>
    </subcellularLocation>
</comment>
<keyword evidence="5" id="KW-0539">Nucleus</keyword>
<evidence type="ECO:0000256" key="5">
    <source>
        <dbReference type="ARBA" id="ARBA00023242"/>
    </source>
</evidence>
<evidence type="ECO:0000256" key="2">
    <source>
        <dbReference type="ARBA" id="ARBA00022553"/>
    </source>
</evidence>
<evidence type="ECO:0000256" key="3">
    <source>
        <dbReference type="ARBA" id="ARBA00022737"/>
    </source>
</evidence>
<protein>
    <submittedName>
        <fullName evidence="7">Uncharacterized protein</fullName>
    </submittedName>
</protein>
<evidence type="ECO:0000256" key="6">
    <source>
        <dbReference type="SAM" id="MobiDB-lite"/>
    </source>
</evidence>
<organism evidence="7 8">
    <name type="scientific">Clydaea vesicula</name>
    <dbReference type="NCBI Taxonomy" id="447962"/>
    <lineage>
        <taxon>Eukaryota</taxon>
        <taxon>Fungi</taxon>
        <taxon>Fungi incertae sedis</taxon>
        <taxon>Chytridiomycota</taxon>
        <taxon>Chytridiomycota incertae sedis</taxon>
        <taxon>Chytridiomycetes</taxon>
        <taxon>Lobulomycetales</taxon>
        <taxon>Lobulomycetaceae</taxon>
        <taxon>Clydaea</taxon>
    </lineage>
</organism>
<keyword evidence="3" id="KW-0677">Repeat</keyword>
<name>A0AAD5U2X2_9FUNG</name>
<dbReference type="GO" id="GO:0005634">
    <property type="term" value="C:nucleus"/>
    <property type="evidence" value="ECO:0007669"/>
    <property type="project" value="UniProtKB-SubCell"/>
</dbReference>
<feature type="compositionally biased region" description="Polar residues" evidence="6">
    <location>
        <begin position="21"/>
        <end position="31"/>
    </location>
</feature>
<comment type="caution">
    <text evidence="7">The sequence shown here is derived from an EMBL/GenBank/DDBJ whole genome shotgun (WGS) entry which is preliminary data.</text>
</comment>
<keyword evidence="8" id="KW-1185">Reference proteome</keyword>
<dbReference type="InterPro" id="IPR038753">
    <property type="entry name" value="NFKBIL1"/>
</dbReference>
<evidence type="ECO:0000256" key="1">
    <source>
        <dbReference type="ARBA" id="ARBA00004123"/>
    </source>
</evidence>
<evidence type="ECO:0000313" key="7">
    <source>
        <dbReference type="EMBL" id="KAJ3216050.1"/>
    </source>
</evidence>
<gene>
    <name evidence="7" type="ORF">HK099_006089</name>
</gene>
<keyword evidence="4" id="KW-0040">ANK repeat</keyword>
<sequence length="254" mass="30805">MGKKQKKKERKAFRKYYKNYTPPTLDTTSSAEEQEKEFLDESEERRRFNEKLFDNLMFDEQELFGRYSESEYVESSYKEPILESFEDWTENIRREKLRKTQQEKNSATYLKKKKFDLKQKELQQFEAEERLKEELRLKKLYRKLKVEYNLGWSTIKNFTCGSKPLLKLTDLPVPSFKKLLLNKSCFEEFIFFELSEDEDNIQLKKKKLVLQEIKEFHSDKFFKFKNSFNSNDWDSVVNTINDICSILNEILNEL</sequence>
<evidence type="ECO:0000313" key="8">
    <source>
        <dbReference type="Proteomes" id="UP001211065"/>
    </source>
</evidence>
<proteinExistence type="predicted"/>
<dbReference type="AlphaFoldDB" id="A0AAD5U2X2"/>
<accession>A0AAD5U2X2</accession>
<evidence type="ECO:0000256" key="4">
    <source>
        <dbReference type="ARBA" id="ARBA00023043"/>
    </source>
</evidence>
<feature type="region of interest" description="Disordered" evidence="6">
    <location>
        <begin position="1"/>
        <end position="44"/>
    </location>
</feature>